<proteinExistence type="predicted"/>
<feature type="region of interest" description="Disordered" evidence="2">
    <location>
        <begin position="318"/>
        <end position="337"/>
    </location>
</feature>
<dbReference type="Gramene" id="OMERI01G06610.1">
    <property type="protein sequence ID" value="OMERI01G06610.1"/>
    <property type="gene ID" value="OMERI01G06610"/>
</dbReference>
<protein>
    <submittedName>
        <fullName evidence="3">Uncharacterized protein</fullName>
    </submittedName>
</protein>
<evidence type="ECO:0000256" key="2">
    <source>
        <dbReference type="SAM" id="MobiDB-lite"/>
    </source>
</evidence>
<keyword evidence="4" id="KW-1185">Reference proteome</keyword>
<dbReference type="EnsemblPlants" id="OMERI01G06610.1">
    <property type="protein sequence ID" value="OMERI01G06610.1"/>
    <property type="gene ID" value="OMERI01G06610"/>
</dbReference>
<accession>A0A0E0BYR2</accession>
<dbReference type="HOGENOM" id="CLU_824826_0_0_1"/>
<reference evidence="3" key="1">
    <citation type="submission" date="2015-04" db="UniProtKB">
        <authorList>
            <consortium name="EnsemblPlants"/>
        </authorList>
    </citation>
    <scope>IDENTIFICATION</scope>
</reference>
<feature type="coiled-coil region" evidence="1">
    <location>
        <begin position="275"/>
        <end position="309"/>
    </location>
</feature>
<dbReference type="Proteomes" id="UP000008021">
    <property type="component" value="Chromosome 1"/>
</dbReference>
<evidence type="ECO:0000313" key="3">
    <source>
        <dbReference type="EnsemblPlants" id="OMERI01G06610.1"/>
    </source>
</evidence>
<evidence type="ECO:0000313" key="4">
    <source>
        <dbReference type="Proteomes" id="UP000008021"/>
    </source>
</evidence>
<organism evidence="3">
    <name type="scientific">Oryza meridionalis</name>
    <dbReference type="NCBI Taxonomy" id="40149"/>
    <lineage>
        <taxon>Eukaryota</taxon>
        <taxon>Viridiplantae</taxon>
        <taxon>Streptophyta</taxon>
        <taxon>Embryophyta</taxon>
        <taxon>Tracheophyta</taxon>
        <taxon>Spermatophyta</taxon>
        <taxon>Magnoliopsida</taxon>
        <taxon>Liliopsida</taxon>
        <taxon>Poales</taxon>
        <taxon>Poaceae</taxon>
        <taxon>BOP clade</taxon>
        <taxon>Oryzoideae</taxon>
        <taxon>Oryzeae</taxon>
        <taxon>Oryzinae</taxon>
        <taxon>Oryza</taxon>
    </lineage>
</organism>
<keyword evidence="1" id="KW-0175">Coiled coil</keyword>
<evidence type="ECO:0000256" key="1">
    <source>
        <dbReference type="SAM" id="Coils"/>
    </source>
</evidence>
<feature type="compositionally biased region" description="Basic and acidic residues" evidence="2">
    <location>
        <begin position="1"/>
        <end position="10"/>
    </location>
</feature>
<dbReference type="STRING" id="40149.A0A0E0BYR2"/>
<sequence>MQKASDRADHTSVCNPTYTWQEIPDDPPLPGHDSDEGSNTPCDIICTMLPTQPTSKLLDDDQMEFLDKAVGPEATSKHCNGDNSVMRAEETTLQARIQQLFSESKKLSINVEHIIAQVSQAVNMNCGAEENSLLKEFDGNNPVTLPKLSDVVSARGIKHVWSEIKAFQELLKQRPIQRNIILKEISINLDLWSNFFSKPPPEIIRLMEGLRVLKGALSEEAPLPTTNLVLAQQDQINQHVVLLRTAQDKVESSCVALEALTSQYNVEQAIEEGNKRECSRQARKIRAEIAVLQARLQQVEDAHSSAQHRQDVVTENLNSHLERHRQAKDRKSEIATH</sequence>
<name>A0A0E0BYR2_9ORYZ</name>
<dbReference type="AlphaFoldDB" id="A0A0E0BYR2"/>
<reference evidence="3" key="2">
    <citation type="submission" date="2018-05" db="EMBL/GenBank/DDBJ databases">
        <title>OmerRS3 (Oryza meridionalis Reference Sequence Version 3).</title>
        <authorList>
            <person name="Zhang J."/>
            <person name="Kudrna D."/>
            <person name="Lee S."/>
            <person name="Talag J."/>
            <person name="Welchert J."/>
            <person name="Wing R.A."/>
        </authorList>
    </citation>
    <scope>NUCLEOTIDE SEQUENCE [LARGE SCALE GENOMIC DNA]</scope>
    <source>
        <strain evidence="3">cv. OR44</strain>
    </source>
</reference>
<feature type="region of interest" description="Disordered" evidence="2">
    <location>
        <begin position="1"/>
        <end position="40"/>
    </location>
</feature>